<dbReference type="EMBL" id="AAXW01000002">
    <property type="protein sequence ID" value="EAZ93512.1"/>
    <property type="molecule type" value="Genomic_DNA"/>
</dbReference>
<evidence type="ECO:0000313" key="1">
    <source>
        <dbReference type="EMBL" id="EAZ93512.1"/>
    </source>
</evidence>
<comment type="caution">
    <text evidence="1">The sequence shown here is derived from an EMBL/GenBank/DDBJ whole genome shotgun (WGS) entry which is preliminary data.</text>
</comment>
<keyword evidence="2" id="KW-1185">Reference proteome</keyword>
<name>A3II80_9CHRO</name>
<dbReference type="AlphaFoldDB" id="A3II80"/>
<reference evidence="1 2" key="1">
    <citation type="submission" date="2007-03" db="EMBL/GenBank/DDBJ databases">
        <authorList>
            <person name="Stal L."/>
            <person name="Ferriera S."/>
            <person name="Johnson J."/>
            <person name="Kravitz S."/>
            <person name="Beeson K."/>
            <person name="Sutton G."/>
            <person name="Rogers Y.-H."/>
            <person name="Friedman R."/>
            <person name="Frazier M."/>
            <person name="Venter J.C."/>
        </authorList>
    </citation>
    <scope>NUCLEOTIDE SEQUENCE [LARGE SCALE GENOMIC DNA]</scope>
    <source>
        <strain evidence="1 2">CCY0110</strain>
    </source>
</reference>
<gene>
    <name evidence="1" type="ORF">CY0110_16992</name>
</gene>
<sequence length="31" mass="3700">MIQKIYHNLTLNGCRVALLCKLYLRIENNDH</sequence>
<accession>A3II80</accession>
<dbReference type="Proteomes" id="UP000003781">
    <property type="component" value="Unassembled WGS sequence"/>
</dbReference>
<evidence type="ECO:0000313" key="2">
    <source>
        <dbReference type="Proteomes" id="UP000003781"/>
    </source>
</evidence>
<proteinExistence type="predicted"/>
<protein>
    <submittedName>
        <fullName evidence="1">Uncharacterized protein</fullName>
    </submittedName>
</protein>
<organism evidence="1 2">
    <name type="scientific">Crocosphaera chwakensis CCY0110</name>
    <dbReference type="NCBI Taxonomy" id="391612"/>
    <lineage>
        <taxon>Bacteria</taxon>
        <taxon>Bacillati</taxon>
        <taxon>Cyanobacteriota</taxon>
        <taxon>Cyanophyceae</taxon>
        <taxon>Oscillatoriophycideae</taxon>
        <taxon>Chroococcales</taxon>
        <taxon>Aphanothecaceae</taxon>
        <taxon>Crocosphaera</taxon>
        <taxon>Crocosphaera chwakensis</taxon>
    </lineage>
</organism>